<dbReference type="InterPro" id="IPR021508">
    <property type="entry name" value="Gp17-like"/>
</dbReference>
<dbReference type="Gene3D" id="3.30.2000.30">
    <property type="match status" value="1"/>
</dbReference>
<evidence type="ECO:0000313" key="2">
    <source>
        <dbReference type="Proteomes" id="UP000600139"/>
    </source>
</evidence>
<dbReference type="AlphaFoldDB" id="A0A934VC24"/>
<evidence type="ECO:0000313" key="1">
    <source>
        <dbReference type="EMBL" id="MBK1816531.1"/>
    </source>
</evidence>
<dbReference type="EMBL" id="JAENIK010000011">
    <property type="protein sequence ID" value="MBK1816531.1"/>
    <property type="molecule type" value="Genomic_DNA"/>
</dbReference>
<sequence>MSYQSDIYEAIKASAPLTALIGDRFFWDVADSSTTTPYIVAQTVSNDGETDFDGFRDVSFPLIQFSAWAKTKQDAIEIMSKFRTGLEGRNLPGASDVSLSFAGEQSTRDPVTKLYGEIIDYRASTNTN</sequence>
<dbReference type="RefSeq" id="WP_200351464.1">
    <property type="nucleotide sequence ID" value="NZ_BAABHZ010000006.1"/>
</dbReference>
<proteinExistence type="predicted"/>
<dbReference type="Proteomes" id="UP000600139">
    <property type="component" value="Unassembled WGS sequence"/>
</dbReference>
<dbReference type="Pfam" id="PF11367">
    <property type="entry name" value="Tail_completion_gp17"/>
    <property type="match status" value="1"/>
</dbReference>
<reference evidence="1" key="1">
    <citation type="submission" date="2021-01" db="EMBL/GenBank/DDBJ databases">
        <title>Modified the classification status of verrucomicrobia.</title>
        <authorList>
            <person name="Feng X."/>
        </authorList>
    </citation>
    <scope>NUCLEOTIDE SEQUENCE</scope>
    <source>
        <strain evidence="1">JCM 18052</strain>
    </source>
</reference>
<organism evidence="1 2">
    <name type="scientific">Luteolibacter yonseiensis</name>
    <dbReference type="NCBI Taxonomy" id="1144680"/>
    <lineage>
        <taxon>Bacteria</taxon>
        <taxon>Pseudomonadati</taxon>
        <taxon>Verrucomicrobiota</taxon>
        <taxon>Verrucomicrobiia</taxon>
        <taxon>Verrucomicrobiales</taxon>
        <taxon>Verrucomicrobiaceae</taxon>
        <taxon>Luteolibacter</taxon>
    </lineage>
</organism>
<keyword evidence="2" id="KW-1185">Reference proteome</keyword>
<dbReference type="InterPro" id="IPR053745">
    <property type="entry name" value="Viral_Tail_Comp_sf"/>
</dbReference>
<name>A0A934VC24_9BACT</name>
<protein>
    <submittedName>
        <fullName evidence="1">DUF3168 domain-containing protein</fullName>
    </submittedName>
</protein>
<accession>A0A934VC24</accession>
<gene>
    <name evidence="1" type="ORF">JIN84_12970</name>
</gene>
<comment type="caution">
    <text evidence="1">The sequence shown here is derived from an EMBL/GenBank/DDBJ whole genome shotgun (WGS) entry which is preliminary data.</text>
</comment>